<protein>
    <submittedName>
        <fullName evidence="2">Uncharacterized protein</fullName>
    </submittedName>
</protein>
<dbReference type="EMBL" id="OM869514">
    <property type="protein sequence ID" value="UPW40892.1"/>
    <property type="molecule type" value="Genomic_DNA"/>
</dbReference>
<evidence type="ECO:0000313" key="2">
    <source>
        <dbReference type="EMBL" id="UPW40892.1"/>
    </source>
</evidence>
<name>A0A976N0R3_9VIRU</name>
<accession>A0A976N0R3</accession>
<reference evidence="2" key="1">
    <citation type="submission" date="2022-02" db="EMBL/GenBank/DDBJ databases">
        <title>Towards deciphering the DNA virus diversity associated with rodent species in the families Cricetidae and Heteromyidae.</title>
        <authorList>
            <person name="Lund M."/>
            <person name="Larsen B.B."/>
            <person name="Gryseels S."/>
            <person name="Kraberger S."/>
            <person name="Rowsey D.M."/>
            <person name="Steger L."/>
            <person name="Yule K.M."/>
            <person name="Upham N.S."/>
            <person name="Worobey M."/>
            <person name="Van Doorslaer K."/>
            <person name="Varsani A."/>
        </authorList>
    </citation>
    <scope>NUCLEOTIDE SEQUENCE</scope>
    <source>
        <strain evidence="2">UA08Rod_6219</strain>
    </source>
</reference>
<organism evidence="2">
    <name type="scientific">Sigmofec virus UA08Rod_6219</name>
    <dbReference type="NCBI Taxonomy" id="2929225"/>
    <lineage>
        <taxon>Viruses</taxon>
        <taxon>Monodnaviria</taxon>
        <taxon>Sangervirae</taxon>
        <taxon>Phixviricota</taxon>
        <taxon>Malgrandaviricetes</taxon>
        <taxon>Petitvirales</taxon>
        <taxon>Microviridae</taxon>
    </lineage>
</organism>
<keyword evidence="1" id="KW-0812">Transmembrane</keyword>
<feature type="transmembrane region" description="Helical" evidence="1">
    <location>
        <begin position="12"/>
        <end position="30"/>
    </location>
</feature>
<sequence>MIDFLRDFFTDPSNWVSLGLIFLSDVFLFIRSRRTKNDKQLLDRVSQLLDIIKSFGSSGEDDKGGGFNG</sequence>
<keyword evidence="1" id="KW-0472">Membrane</keyword>
<proteinExistence type="predicted"/>
<evidence type="ECO:0000256" key="1">
    <source>
        <dbReference type="SAM" id="Phobius"/>
    </source>
</evidence>
<keyword evidence="1" id="KW-1133">Transmembrane helix</keyword>